<dbReference type="InterPro" id="IPR009057">
    <property type="entry name" value="Homeodomain-like_sf"/>
</dbReference>
<dbReference type="SMART" id="SM00342">
    <property type="entry name" value="HTH_ARAC"/>
    <property type="match status" value="1"/>
</dbReference>
<dbReference type="PROSITE" id="PS01124">
    <property type="entry name" value="HTH_ARAC_FAMILY_2"/>
    <property type="match status" value="1"/>
</dbReference>
<dbReference type="InterPro" id="IPR050204">
    <property type="entry name" value="AraC_XylS_family_regulators"/>
</dbReference>
<dbReference type="RefSeq" id="WP_095161521.1">
    <property type="nucleotide sequence ID" value="NZ_CBCSFG010000012.1"/>
</dbReference>
<keyword evidence="1" id="KW-0805">Transcription regulation</keyword>
<dbReference type="SUPFAM" id="SSF46689">
    <property type="entry name" value="Homeodomain-like"/>
    <property type="match status" value="1"/>
</dbReference>
<organism evidence="6 7">
    <name type="scientific">Pseudomonas wadenswilerensis</name>
    <dbReference type="NCBI Taxonomy" id="1785161"/>
    <lineage>
        <taxon>Bacteria</taxon>
        <taxon>Pseudomonadati</taxon>
        <taxon>Pseudomonadota</taxon>
        <taxon>Gammaproteobacteria</taxon>
        <taxon>Pseudomonadales</taxon>
        <taxon>Pseudomonadaceae</taxon>
        <taxon>Pseudomonas</taxon>
    </lineage>
</organism>
<name>A0A380SXX9_9PSED</name>
<proteinExistence type="predicted"/>
<dbReference type="GO" id="GO:0003700">
    <property type="term" value="F:DNA-binding transcription factor activity"/>
    <property type="evidence" value="ECO:0007669"/>
    <property type="project" value="InterPro"/>
</dbReference>
<dbReference type="Gene3D" id="1.10.10.60">
    <property type="entry name" value="Homeodomain-like"/>
    <property type="match status" value="1"/>
</dbReference>
<evidence type="ECO:0000259" key="5">
    <source>
        <dbReference type="PROSITE" id="PS01124"/>
    </source>
</evidence>
<keyword evidence="7" id="KW-1185">Reference proteome</keyword>
<sequence length="241" mass="25911">MWDGRVTFSDYWFGYVGHSEDSSAHSHVAIQLCIGIRGPVRVDFEQHSLEGAGVIIGPFVKHRSVQQPQPLAFLFIYPESPLGRALNAQLPLNGSALASQAIVDCFALQRSTEQTVAALNRIVGSPADFDPRLASALSLLREDCDGSGAVGRAAEAVGLSSPRLRHVATRDMGVPLSQWIIWRKLERAAHALAAGHSLSEAAVDGGFADQAHLSRMMRRMLGLSPAQAAGVLMRTSDSFNT</sequence>
<protein>
    <submittedName>
        <fullName evidence="6">Helix-turn-helix domain protein</fullName>
    </submittedName>
</protein>
<feature type="domain" description="HTH araC/xylS-type" evidence="5">
    <location>
        <begin position="134"/>
        <end position="231"/>
    </location>
</feature>
<gene>
    <name evidence="6" type="ORF">CCOS864_01514</name>
</gene>
<evidence type="ECO:0000313" key="7">
    <source>
        <dbReference type="Proteomes" id="UP000255177"/>
    </source>
</evidence>
<evidence type="ECO:0000256" key="1">
    <source>
        <dbReference type="ARBA" id="ARBA00023015"/>
    </source>
</evidence>
<evidence type="ECO:0000256" key="4">
    <source>
        <dbReference type="ARBA" id="ARBA00037345"/>
    </source>
</evidence>
<reference evidence="7" key="1">
    <citation type="submission" date="2018-07" db="EMBL/GenBank/DDBJ databases">
        <authorList>
            <person name="Blom J."/>
        </authorList>
    </citation>
    <scope>NUCLEOTIDE SEQUENCE [LARGE SCALE GENOMIC DNA]</scope>
    <source>
        <strain evidence="7">CCOS 864</strain>
    </source>
</reference>
<evidence type="ECO:0000313" key="6">
    <source>
        <dbReference type="EMBL" id="SUQ62086.1"/>
    </source>
</evidence>
<dbReference type="InterPro" id="IPR018060">
    <property type="entry name" value="HTH_AraC"/>
</dbReference>
<accession>A0A380SXX9</accession>
<dbReference type="EMBL" id="UIDD01000005">
    <property type="protein sequence ID" value="SUQ62086.1"/>
    <property type="molecule type" value="Genomic_DNA"/>
</dbReference>
<keyword evidence="2" id="KW-0238">DNA-binding</keyword>
<dbReference type="AlphaFoldDB" id="A0A380SXX9"/>
<dbReference type="PANTHER" id="PTHR46796">
    <property type="entry name" value="HTH-TYPE TRANSCRIPTIONAL ACTIVATOR RHAS-RELATED"/>
    <property type="match status" value="1"/>
</dbReference>
<dbReference type="Proteomes" id="UP000255177">
    <property type="component" value="Unassembled WGS sequence"/>
</dbReference>
<dbReference type="Pfam" id="PF12833">
    <property type="entry name" value="HTH_18"/>
    <property type="match status" value="1"/>
</dbReference>
<dbReference type="GO" id="GO:0043565">
    <property type="term" value="F:sequence-specific DNA binding"/>
    <property type="evidence" value="ECO:0007669"/>
    <property type="project" value="InterPro"/>
</dbReference>
<evidence type="ECO:0000256" key="3">
    <source>
        <dbReference type="ARBA" id="ARBA00023163"/>
    </source>
</evidence>
<evidence type="ECO:0000256" key="2">
    <source>
        <dbReference type="ARBA" id="ARBA00023125"/>
    </source>
</evidence>
<comment type="function">
    <text evidence="4">Regulatory protein of the TOL plasmid xyl operons. XylS activates the xylXYZLTEGFJQKIH operon required for the degradation of toluene, m-xylene and p-xylene.</text>
</comment>
<keyword evidence="3" id="KW-0804">Transcription</keyword>